<accession>A0ABN1BPJ7</accession>
<dbReference type="SUPFAM" id="SSF52821">
    <property type="entry name" value="Rhodanese/Cell cycle control phosphatase"/>
    <property type="match status" value="1"/>
</dbReference>
<dbReference type="InterPro" id="IPR036873">
    <property type="entry name" value="Rhodanese-like_dom_sf"/>
</dbReference>
<name>A0ABN1BPJ7_9BACI</name>
<dbReference type="SMART" id="SM00450">
    <property type="entry name" value="RHOD"/>
    <property type="match status" value="1"/>
</dbReference>
<protein>
    <submittedName>
        <fullName evidence="2">Sulfurtransferase TusA family protein</fullName>
    </submittedName>
</protein>
<dbReference type="CDD" id="cd00158">
    <property type="entry name" value="RHOD"/>
    <property type="match status" value="1"/>
</dbReference>
<dbReference type="Pfam" id="PF00581">
    <property type="entry name" value="Rhodanese"/>
    <property type="match status" value="1"/>
</dbReference>
<dbReference type="PANTHER" id="PTHR43031">
    <property type="entry name" value="FAD-DEPENDENT OXIDOREDUCTASE"/>
    <property type="match status" value="1"/>
</dbReference>
<dbReference type="PANTHER" id="PTHR43031:SF1">
    <property type="entry name" value="PYRIDINE NUCLEOTIDE-DISULPHIDE OXIDOREDUCTASE"/>
    <property type="match status" value="1"/>
</dbReference>
<dbReference type="Gene3D" id="3.30.110.40">
    <property type="entry name" value="TusA-like domain"/>
    <property type="match status" value="1"/>
</dbReference>
<proteinExistence type="predicted"/>
<dbReference type="EMBL" id="BAAADO010000009">
    <property type="protein sequence ID" value="GAA0502579.1"/>
    <property type="molecule type" value="Genomic_DNA"/>
</dbReference>
<dbReference type="PROSITE" id="PS50206">
    <property type="entry name" value="RHODANESE_3"/>
    <property type="match status" value="1"/>
</dbReference>
<evidence type="ECO:0000259" key="1">
    <source>
        <dbReference type="PROSITE" id="PS50206"/>
    </source>
</evidence>
<dbReference type="InterPro" id="IPR001307">
    <property type="entry name" value="Thiosulphate_STrfase_CS"/>
</dbReference>
<evidence type="ECO:0000313" key="2">
    <source>
        <dbReference type="EMBL" id="GAA0502579.1"/>
    </source>
</evidence>
<dbReference type="RefSeq" id="WP_343843486.1">
    <property type="nucleotide sequence ID" value="NZ_BAAADO010000009.1"/>
</dbReference>
<keyword evidence="3" id="KW-1185">Reference proteome</keyword>
<dbReference type="SUPFAM" id="SSF64307">
    <property type="entry name" value="SirA-like"/>
    <property type="match status" value="1"/>
</dbReference>
<dbReference type="Proteomes" id="UP001500880">
    <property type="component" value="Unassembled WGS sequence"/>
</dbReference>
<organism evidence="2 3">
    <name type="scientific">Salinibacillus aidingensis</name>
    <dbReference type="NCBI Taxonomy" id="237684"/>
    <lineage>
        <taxon>Bacteria</taxon>
        <taxon>Bacillati</taxon>
        <taxon>Bacillota</taxon>
        <taxon>Bacilli</taxon>
        <taxon>Bacillales</taxon>
        <taxon>Bacillaceae</taxon>
        <taxon>Salinibacillus</taxon>
    </lineage>
</organism>
<dbReference type="PROSITE" id="PS01148">
    <property type="entry name" value="UPF0033"/>
    <property type="match status" value="1"/>
</dbReference>
<evidence type="ECO:0000313" key="3">
    <source>
        <dbReference type="Proteomes" id="UP001500880"/>
    </source>
</evidence>
<dbReference type="InterPro" id="IPR036868">
    <property type="entry name" value="TusA-like_sf"/>
</dbReference>
<dbReference type="InterPro" id="IPR001763">
    <property type="entry name" value="Rhodanese-like_dom"/>
</dbReference>
<dbReference type="Gene3D" id="3.40.250.10">
    <property type="entry name" value="Rhodanese-like domain"/>
    <property type="match status" value="1"/>
</dbReference>
<dbReference type="InterPro" id="IPR001455">
    <property type="entry name" value="TusA-like"/>
</dbReference>
<gene>
    <name evidence="2" type="ORF">GCM10008986_32730</name>
</gene>
<feature type="domain" description="Rhodanese" evidence="1">
    <location>
        <begin position="103"/>
        <end position="188"/>
    </location>
</feature>
<sequence>MTIQANETLDATGLSCPMPIVKTKKAITNLGPGQVIEVQATDKGSTADMKAWADNTGHHYLGTTEEGDVLKHYIRKASESESKEETKHEDVVDLENLRQKVEGDEKISIIDVREPAEYAFGHIPGAKNIPLDQLEEHIDEMDPEEDLHIICRTGNRSDLAAQKLAEKGFKSVKNVVPGMSSWEGPTEKNQD</sequence>
<dbReference type="InterPro" id="IPR050229">
    <property type="entry name" value="GlpE_sulfurtransferase"/>
</dbReference>
<comment type="caution">
    <text evidence="2">The sequence shown here is derived from an EMBL/GenBank/DDBJ whole genome shotgun (WGS) entry which is preliminary data.</text>
</comment>
<reference evidence="2 3" key="1">
    <citation type="journal article" date="2019" name="Int. J. Syst. Evol. Microbiol.">
        <title>The Global Catalogue of Microorganisms (GCM) 10K type strain sequencing project: providing services to taxonomists for standard genome sequencing and annotation.</title>
        <authorList>
            <consortium name="The Broad Institute Genomics Platform"/>
            <consortium name="The Broad Institute Genome Sequencing Center for Infectious Disease"/>
            <person name="Wu L."/>
            <person name="Ma J."/>
        </authorList>
    </citation>
    <scope>NUCLEOTIDE SEQUENCE [LARGE SCALE GENOMIC DNA]</scope>
    <source>
        <strain evidence="2 3">JCM 12389</strain>
    </source>
</reference>
<dbReference type="Pfam" id="PF01206">
    <property type="entry name" value="TusA"/>
    <property type="match status" value="1"/>
</dbReference>
<dbReference type="CDD" id="cd00291">
    <property type="entry name" value="SirA_YedF_YeeD"/>
    <property type="match status" value="1"/>
</dbReference>
<dbReference type="PROSITE" id="PS00380">
    <property type="entry name" value="RHODANESE_1"/>
    <property type="match status" value="1"/>
</dbReference>